<feature type="region of interest" description="Disordered" evidence="1">
    <location>
        <begin position="1"/>
        <end position="22"/>
    </location>
</feature>
<dbReference type="RefSeq" id="WP_093715311.1">
    <property type="nucleotide sequence ID" value="NZ_FONG01000013.1"/>
</dbReference>
<evidence type="ECO:0000313" key="2">
    <source>
        <dbReference type="EMBL" id="SFF39610.1"/>
    </source>
</evidence>
<evidence type="ECO:0000313" key="3">
    <source>
        <dbReference type="Proteomes" id="UP000199323"/>
    </source>
</evidence>
<accession>A0A1I2IDA4</accession>
<dbReference type="Proteomes" id="UP000199323">
    <property type="component" value="Unassembled WGS sequence"/>
</dbReference>
<name>A0A1I2IDA4_9ACTN</name>
<protein>
    <submittedName>
        <fullName evidence="2">Uncharacterized protein</fullName>
    </submittedName>
</protein>
<evidence type="ECO:0000256" key="1">
    <source>
        <dbReference type="SAM" id="MobiDB-lite"/>
    </source>
</evidence>
<dbReference type="AlphaFoldDB" id="A0A1I2IDA4"/>
<proteinExistence type="predicted"/>
<keyword evidence="3" id="KW-1185">Reference proteome</keyword>
<reference evidence="2 3" key="1">
    <citation type="submission" date="2016-10" db="EMBL/GenBank/DDBJ databases">
        <authorList>
            <person name="de Groot N.N."/>
        </authorList>
    </citation>
    <scope>NUCLEOTIDE SEQUENCE [LARGE SCALE GENOMIC DNA]</scope>
    <source>
        <strain evidence="2 3">CGMCC 4.3510</strain>
    </source>
</reference>
<organism evidence="2 3">
    <name type="scientific">Actinacidiphila alni</name>
    <dbReference type="NCBI Taxonomy" id="380248"/>
    <lineage>
        <taxon>Bacteria</taxon>
        <taxon>Bacillati</taxon>
        <taxon>Actinomycetota</taxon>
        <taxon>Actinomycetes</taxon>
        <taxon>Kitasatosporales</taxon>
        <taxon>Streptomycetaceae</taxon>
        <taxon>Actinacidiphila</taxon>
    </lineage>
</organism>
<dbReference type="STRING" id="380248.SAMN05216251_11343"/>
<dbReference type="EMBL" id="FONG01000013">
    <property type="protein sequence ID" value="SFF39610.1"/>
    <property type="molecule type" value="Genomic_DNA"/>
</dbReference>
<sequence length="239" mass="24536">MTATVPTGVHSVPTGPGRADPARGDAVFADPTLQSVAEILAPGAVPALDSGTALLREALDILQQARITSLVVDAARGSAVRGLEPDAVADALSALHPELGRLIGEHFAVSRLALDTPGRTVHADVRRLAGDVGRGLLVGAAPAARLDWREPEGNGDLLATGTIGPRPAPGAVDVILVPLPATDPVRPVAAVPTYRHGISTDDSGLVRFDGVTVLREEVLGLDHDEVARAVAPWHDGGGR</sequence>
<gene>
    <name evidence="2" type="ORF">SAMN05216251_11343</name>
</gene>